<keyword evidence="2" id="KW-1185">Reference proteome</keyword>
<gene>
    <name evidence="1" type="ORF">FHS16_002210</name>
</gene>
<dbReference type="GO" id="GO:0003677">
    <property type="term" value="F:DNA binding"/>
    <property type="evidence" value="ECO:0007669"/>
    <property type="project" value="UniProtKB-KW"/>
</dbReference>
<evidence type="ECO:0000313" key="2">
    <source>
        <dbReference type="Proteomes" id="UP000518605"/>
    </source>
</evidence>
<organism evidence="1 2">
    <name type="scientific">Paenibacillus endophyticus</name>
    <dbReference type="NCBI Taxonomy" id="1294268"/>
    <lineage>
        <taxon>Bacteria</taxon>
        <taxon>Bacillati</taxon>
        <taxon>Bacillota</taxon>
        <taxon>Bacilli</taxon>
        <taxon>Bacillales</taxon>
        <taxon>Paenibacillaceae</taxon>
        <taxon>Paenibacillus</taxon>
    </lineage>
</organism>
<comment type="caution">
    <text evidence="1">The sequence shown here is derived from an EMBL/GenBank/DDBJ whole genome shotgun (WGS) entry which is preliminary data.</text>
</comment>
<name>A0A7W5C8N9_9BACL</name>
<evidence type="ECO:0000313" key="1">
    <source>
        <dbReference type="EMBL" id="MBB3152164.1"/>
    </source>
</evidence>
<dbReference type="AlphaFoldDB" id="A0A7W5C8N9"/>
<protein>
    <submittedName>
        <fullName evidence="1">Putative DNA-binding transcriptional regulator YafY</fullName>
    </submittedName>
</protein>
<accession>A0A7W5C8N9</accession>
<dbReference type="RefSeq" id="WP_183561822.1">
    <property type="nucleotide sequence ID" value="NZ_CBCSLB010000003.1"/>
</dbReference>
<reference evidence="1 2" key="1">
    <citation type="submission" date="2020-08" db="EMBL/GenBank/DDBJ databases">
        <title>Genomic Encyclopedia of Type Strains, Phase III (KMG-III): the genomes of soil and plant-associated and newly described type strains.</title>
        <authorList>
            <person name="Whitman W."/>
        </authorList>
    </citation>
    <scope>NUCLEOTIDE SEQUENCE [LARGE SCALE GENOMIC DNA]</scope>
    <source>
        <strain evidence="1 2">CECT 8234</strain>
    </source>
</reference>
<proteinExistence type="predicted"/>
<sequence>MIEQCIGQTVQIIYNDRKRNISIRIIQVLSVRNGKVRAFCTSANGPRVFNTDSIIDVELVKQHA</sequence>
<dbReference type="EMBL" id="JACHXW010000005">
    <property type="protein sequence ID" value="MBB3152164.1"/>
    <property type="molecule type" value="Genomic_DNA"/>
</dbReference>
<keyword evidence="1" id="KW-0238">DNA-binding</keyword>
<dbReference type="Proteomes" id="UP000518605">
    <property type="component" value="Unassembled WGS sequence"/>
</dbReference>